<gene>
    <name evidence="1" type="ORF">HJG60_010131</name>
</gene>
<protein>
    <submittedName>
        <fullName evidence="1">Uncharacterized protein</fullName>
    </submittedName>
</protein>
<dbReference type="AlphaFoldDB" id="A0A834EJM6"/>
<dbReference type="EMBL" id="JABVXQ010000003">
    <property type="protein sequence ID" value="KAF6119681.1"/>
    <property type="molecule type" value="Genomic_DNA"/>
</dbReference>
<proteinExistence type="predicted"/>
<evidence type="ECO:0000313" key="1">
    <source>
        <dbReference type="EMBL" id="KAF6119681.1"/>
    </source>
</evidence>
<organism evidence="1 2">
    <name type="scientific">Phyllostomus discolor</name>
    <name type="common">pale spear-nosed bat</name>
    <dbReference type="NCBI Taxonomy" id="89673"/>
    <lineage>
        <taxon>Eukaryota</taxon>
        <taxon>Metazoa</taxon>
        <taxon>Chordata</taxon>
        <taxon>Craniata</taxon>
        <taxon>Vertebrata</taxon>
        <taxon>Euteleostomi</taxon>
        <taxon>Mammalia</taxon>
        <taxon>Eutheria</taxon>
        <taxon>Laurasiatheria</taxon>
        <taxon>Chiroptera</taxon>
        <taxon>Yangochiroptera</taxon>
        <taxon>Phyllostomidae</taxon>
        <taxon>Phyllostominae</taxon>
        <taxon>Phyllostomus</taxon>
    </lineage>
</organism>
<reference evidence="1 2" key="1">
    <citation type="journal article" date="2020" name="Nature">
        <title>Six reference-quality genomes reveal evolution of bat adaptations.</title>
        <authorList>
            <person name="Jebb D."/>
            <person name="Huang Z."/>
            <person name="Pippel M."/>
            <person name="Hughes G.M."/>
            <person name="Lavrichenko K."/>
            <person name="Devanna P."/>
            <person name="Winkler S."/>
            <person name="Jermiin L.S."/>
            <person name="Skirmuntt E.C."/>
            <person name="Katzourakis A."/>
            <person name="Burkitt-Gray L."/>
            <person name="Ray D.A."/>
            <person name="Sullivan K.A.M."/>
            <person name="Roscito J.G."/>
            <person name="Kirilenko B.M."/>
            <person name="Davalos L.M."/>
            <person name="Corthals A.P."/>
            <person name="Power M.L."/>
            <person name="Jones G."/>
            <person name="Ransome R.D."/>
            <person name="Dechmann D.K.N."/>
            <person name="Locatelli A.G."/>
            <person name="Puechmaille S.J."/>
            <person name="Fedrigo O."/>
            <person name="Jarvis E.D."/>
            <person name="Hiller M."/>
            <person name="Vernes S.C."/>
            <person name="Myers E.W."/>
            <person name="Teeling E.C."/>
        </authorList>
    </citation>
    <scope>NUCLEOTIDE SEQUENCE [LARGE SCALE GENOMIC DNA]</scope>
    <source>
        <strain evidence="1">Bat1K_MPI-CBG_1</strain>
    </source>
</reference>
<sequence>MPIQWQLLPPLTSIVKSSLFMCVHFSPLALVARLHRCQANHSHYINSGRTFSGQTSFVQFIYSVYGVYSGSSKINSSLIFSIIKWGYLSSVIMDLLKIFQYNSVMLNKMIFHRYKLSVVLASHKSVKFLYLKSFTDCNLAGVAQWIEHQPVSQGVPGLISSQGTCLGYGPGPQ</sequence>
<name>A0A834EJM6_9CHIR</name>
<comment type="caution">
    <text evidence="1">The sequence shown here is derived from an EMBL/GenBank/DDBJ whole genome shotgun (WGS) entry which is preliminary data.</text>
</comment>
<evidence type="ECO:0000313" key="2">
    <source>
        <dbReference type="Proteomes" id="UP000664940"/>
    </source>
</evidence>
<accession>A0A834EJM6</accession>
<dbReference type="Proteomes" id="UP000664940">
    <property type="component" value="Unassembled WGS sequence"/>
</dbReference>